<evidence type="ECO:0000313" key="5">
    <source>
        <dbReference type="Proteomes" id="UP000549394"/>
    </source>
</evidence>
<dbReference type="Gene3D" id="3.40.50.300">
    <property type="entry name" value="P-loop containing nucleotide triphosphate hydrolases"/>
    <property type="match status" value="1"/>
</dbReference>
<dbReference type="InterPro" id="IPR011044">
    <property type="entry name" value="Quino_amine_DH_bsu"/>
</dbReference>
<keyword evidence="2" id="KW-0677">Repeat</keyword>
<feature type="domain" description="NWD1/2-like winged helix-turn-helix" evidence="3">
    <location>
        <begin position="593"/>
        <end position="694"/>
    </location>
</feature>
<dbReference type="OrthoDB" id="2325716at2759"/>
<reference evidence="4 5" key="1">
    <citation type="submission" date="2020-08" db="EMBL/GenBank/DDBJ databases">
        <authorList>
            <person name="Hejnol A."/>
        </authorList>
    </citation>
    <scope>NUCLEOTIDE SEQUENCE [LARGE SCALE GENOMIC DNA]</scope>
</reference>
<proteinExistence type="predicted"/>
<sequence>MGEKEIRALLSGNFDPGTLSEPPTDVIRVYLSSKGEDSIVERNYLVENVYPKLREYTRQKYGLEFSVIIDLKWGLSINDCDYSTLNSFELGECQLNSLGPYFVVVVGQKYGDKLPPRRIPADLMRLISSALKSVKGRSTRNAGLLKSWYRIDSNSIPPCCVLSIPSEHQNDSAEKSKEICKLISTGLDLLLKNEQIDIKTKNELSVSEFEREIYDGILHSEKPKQQCLIFKRTITDMKNNLDADRASIFADIIQDERTGDIFFDHEERRRLEELECKLESWLPLENIHKFQVLWKFNNGICPDLHKDYLKEFSDKFTSEMERLIDQSAPNRSIRFIPFLIEMNTQWSYCKRLWCSFNERQQELNTVKKYLFSDSNTPFYVYGPSGVGKNSLLSKVALDIPDWILDEESLTIIKFVGLTTNSKDIVSTIHSLCIQLALAIEQPTEDIPRNPSQAIIDYFHELLTKIPRGQACTIIIGNVSNVSWIPQYLASNVKILIGLRENAILADNVSVDNFLELKELGKESGLKMLNALLSEKNRILQNDQREIISKLLEKCSLPSYIKLLSEEAARWTSTCLIGIDKLPPDVPTFYAAFFSHLEGMHGEALVSKSLSYLTAVSHGLTDCEMDDLLSLDDQVLLEVCPPVLSGSTRIPHVFWRKLKLSLMSLLRIYQCERLNVSTWAHELSREAAKVRYLRNPEIAESVHLTLAEYFGGRWHDISKPIKNGNSIKAANRLVPSQPLQFENGSFNIRKLMNVPQHLFEAGQIDKLEDNVLFNFDWLRSKLMALGFDALLDDFSLISGRDVLLVEHALRDSADILENNPSNLAVELTGRLLCHCIEYPKIKSLIYQCDVKGIDDCGIIPVTPFHNVPGSPLKTVVTLPEVPDVLEALKKESSNDERYILAKSNKSSTVFVLDAKECRRVATVETSVGELFCSPCGKYIIIIDEEHDRSIKIHDASNGSFIGQIVPERHIQFPSRPSTGFKCKFSKPSLQNGHCCIAATKESSRLLFFSLLTSKLLSVKGLSGKATVCQLFSSADLLLTNDGPANICIFNTENMKLISQVVLGYDTEKAGYPKLVCLTEDCKKAFVCCDGQSTTIYILLLDNEGNADIQFSINVNQQLSGEDVEDMTVSPNNNYFFIKSHSHLVVFDNDTQREIQHIERPSYIPTEFQLPGHMTAERLGFENALFTPDSNYIVSSIFRTIFLWPVRATSPSMKPAAVLQTPIGLVNRILAPNSSGSEAAQLISQQAKSNTIHVWKLASACSHVILTDRLTKPIKAIEVNKCGSALVISEDCESVGILEMDTGRLIDLFTHPRIVKGAAISCDGNYAVISLTGSERGDSNWIWDIKQRKVLLEIGEASASVKALQNSNTFACLHQRANTFRSASLFCLIEFGDFEEDTVQLRYANEIIDEDHVENIAEYVLKDMQLSSEDKFAVLLSANNYDERQATYVGTSLTVIDLKDSLEVKTFDEDRLREHDDSLQKIVDFNVHTNNPYLVTLIYSIEKRENNQCLGLMELDICSEIALRIIVDLFSPVVQLEKVLYENNNQYCIDDQCNVINLDTGLIERKIVDENLPRSFAHNGRLLIFYNQDKLWVRRTADGSIIGKITTSAPITCIKVCQDDRTILVGLEDGAVLEYIIVDPLNDDPNKILSELPTRIKHIGPNSVKRIWDRVDTETGLPPFVSSRASSASRFRLSSRKEKELLSSVETVNFYPRNSVGASRACIIL</sequence>
<dbReference type="InterPro" id="IPR027417">
    <property type="entry name" value="P-loop_NTPase"/>
</dbReference>
<dbReference type="EMBL" id="CAJFCJ010000010">
    <property type="protein sequence ID" value="CAD5119596.1"/>
    <property type="molecule type" value="Genomic_DNA"/>
</dbReference>
<keyword evidence="5" id="KW-1185">Reference proteome</keyword>
<evidence type="ECO:0000256" key="1">
    <source>
        <dbReference type="ARBA" id="ARBA00022574"/>
    </source>
</evidence>
<protein>
    <submittedName>
        <fullName evidence="4">DgyrCDS8197</fullName>
    </submittedName>
</protein>
<evidence type="ECO:0000256" key="2">
    <source>
        <dbReference type="ARBA" id="ARBA00022737"/>
    </source>
</evidence>
<dbReference type="InterPro" id="IPR015943">
    <property type="entry name" value="WD40/YVTN_repeat-like_dom_sf"/>
</dbReference>
<dbReference type="Pfam" id="PF25469">
    <property type="entry name" value="WHD_NWD1"/>
    <property type="match status" value="1"/>
</dbReference>
<dbReference type="Gene3D" id="2.130.10.10">
    <property type="entry name" value="YVTN repeat-like/Quinoprotein amine dehydrogenase"/>
    <property type="match status" value="2"/>
</dbReference>
<name>A0A7I8VTH3_9ANNE</name>
<dbReference type="SUPFAM" id="SSF52540">
    <property type="entry name" value="P-loop containing nucleoside triphosphate hydrolases"/>
    <property type="match status" value="1"/>
</dbReference>
<dbReference type="SUPFAM" id="SSF69322">
    <property type="entry name" value="Tricorn protease domain 2"/>
    <property type="match status" value="1"/>
</dbReference>
<accession>A0A7I8VTH3</accession>
<keyword evidence="1" id="KW-0853">WD repeat</keyword>
<dbReference type="PANTHER" id="PTHR19871:SF14">
    <property type="entry name" value="DUF4062 DOMAIN-CONTAINING PROTEIN"/>
    <property type="match status" value="1"/>
</dbReference>
<organism evidence="4 5">
    <name type="scientific">Dimorphilus gyrociliatus</name>
    <dbReference type="NCBI Taxonomy" id="2664684"/>
    <lineage>
        <taxon>Eukaryota</taxon>
        <taxon>Metazoa</taxon>
        <taxon>Spiralia</taxon>
        <taxon>Lophotrochozoa</taxon>
        <taxon>Annelida</taxon>
        <taxon>Polychaeta</taxon>
        <taxon>Polychaeta incertae sedis</taxon>
        <taxon>Dinophilidae</taxon>
        <taxon>Dimorphilus</taxon>
    </lineage>
</organism>
<evidence type="ECO:0000259" key="3">
    <source>
        <dbReference type="Pfam" id="PF25469"/>
    </source>
</evidence>
<evidence type="ECO:0000313" key="4">
    <source>
        <dbReference type="EMBL" id="CAD5119596.1"/>
    </source>
</evidence>
<comment type="caution">
    <text evidence="4">The sequence shown here is derived from an EMBL/GenBank/DDBJ whole genome shotgun (WGS) entry which is preliminary data.</text>
</comment>
<dbReference type="InterPro" id="IPR057588">
    <property type="entry name" value="NWD1/2-like_WH"/>
</dbReference>
<dbReference type="Proteomes" id="UP000549394">
    <property type="component" value="Unassembled WGS sequence"/>
</dbReference>
<dbReference type="InterPro" id="IPR052752">
    <property type="entry name" value="NACHT-WD_repeat"/>
</dbReference>
<dbReference type="PANTHER" id="PTHR19871">
    <property type="entry name" value="BETA TRANSDUCIN-RELATED PROTEIN"/>
    <property type="match status" value="1"/>
</dbReference>
<dbReference type="Gene3D" id="1.25.40.370">
    <property type="match status" value="1"/>
</dbReference>
<dbReference type="SUPFAM" id="SSF50969">
    <property type="entry name" value="YVTN repeat-like/Quinoprotein amine dehydrogenase"/>
    <property type="match status" value="1"/>
</dbReference>
<gene>
    <name evidence="4" type="ORF">DGYR_LOCUS7810</name>
</gene>